<feature type="region of interest" description="Disordered" evidence="1">
    <location>
        <begin position="545"/>
        <end position="572"/>
    </location>
</feature>
<dbReference type="OrthoDB" id="3232986at2759"/>
<reference evidence="3 4" key="1">
    <citation type="journal article" date="2016" name="Mol. Biol. Evol.">
        <title>Comparative Genomics of Early-Diverging Mushroom-Forming Fungi Provides Insights into the Origins of Lignocellulose Decay Capabilities.</title>
        <authorList>
            <person name="Nagy L.G."/>
            <person name="Riley R."/>
            <person name="Tritt A."/>
            <person name="Adam C."/>
            <person name="Daum C."/>
            <person name="Floudas D."/>
            <person name="Sun H."/>
            <person name="Yadav J.S."/>
            <person name="Pangilinan J."/>
            <person name="Larsson K.H."/>
            <person name="Matsuura K."/>
            <person name="Barry K."/>
            <person name="Labutti K."/>
            <person name="Kuo R."/>
            <person name="Ohm R.A."/>
            <person name="Bhattacharya S.S."/>
            <person name="Shirouzu T."/>
            <person name="Yoshinaga Y."/>
            <person name="Martin F.M."/>
            <person name="Grigoriev I.V."/>
            <person name="Hibbett D.S."/>
        </authorList>
    </citation>
    <scope>NUCLEOTIDE SEQUENCE [LARGE SCALE GENOMIC DNA]</scope>
    <source>
        <strain evidence="3 4">CBS 109695</strain>
    </source>
</reference>
<evidence type="ECO:0000259" key="2">
    <source>
        <dbReference type="Pfam" id="PF20722"/>
    </source>
</evidence>
<feature type="non-terminal residue" evidence="3">
    <location>
        <position position="1"/>
    </location>
</feature>
<feature type="domain" description="DUF6830" evidence="2">
    <location>
        <begin position="600"/>
        <end position="758"/>
    </location>
</feature>
<dbReference type="InterPro" id="IPR049233">
    <property type="entry name" value="DUF6830"/>
</dbReference>
<evidence type="ECO:0000313" key="4">
    <source>
        <dbReference type="Proteomes" id="UP000076532"/>
    </source>
</evidence>
<dbReference type="EMBL" id="KV417835">
    <property type="protein sequence ID" value="KZP05493.1"/>
    <property type="molecule type" value="Genomic_DNA"/>
</dbReference>
<gene>
    <name evidence="3" type="ORF">FIBSPDRAFT_765770</name>
</gene>
<dbReference type="Pfam" id="PF18759">
    <property type="entry name" value="Plavaka"/>
    <property type="match status" value="2"/>
</dbReference>
<dbReference type="Pfam" id="PF20722">
    <property type="entry name" value="DUF6830"/>
    <property type="match status" value="1"/>
</dbReference>
<evidence type="ECO:0000256" key="1">
    <source>
        <dbReference type="SAM" id="MobiDB-lite"/>
    </source>
</evidence>
<dbReference type="AlphaFoldDB" id="A0A167VY35"/>
<proteinExistence type="predicted"/>
<evidence type="ECO:0000313" key="3">
    <source>
        <dbReference type="EMBL" id="KZP05493.1"/>
    </source>
</evidence>
<dbReference type="Proteomes" id="UP000076532">
    <property type="component" value="Unassembled WGS sequence"/>
</dbReference>
<organism evidence="3 4">
    <name type="scientific">Athelia psychrophila</name>
    <dbReference type="NCBI Taxonomy" id="1759441"/>
    <lineage>
        <taxon>Eukaryota</taxon>
        <taxon>Fungi</taxon>
        <taxon>Dikarya</taxon>
        <taxon>Basidiomycota</taxon>
        <taxon>Agaricomycotina</taxon>
        <taxon>Agaricomycetes</taxon>
        <taxon>Agaricomycetidae</taxon>
        <taxon>Atheliales</taxon>
        <taxon>Atheliaceae</taxon>
        <taxon>Athelia</taxon>
    </lineage>
</organism>
<sequence>YFPTAAQTYGHAPTFMDLFNVDCHASERVRNAYWPFETKGNWEVGSWLLRSGLSMRKIDDFLHLEKSKELGLSFHSAKELRNHAELLPSGPEWKCKPWKTSHPTKRPLNLFYRDPIECLRSLFRDPLFADSMHYTPFREFTSATKLVRVYEEWMSGNNAWKIQSQLPDGATLMGTILSLDKTNISVLTGDHMAHPLLISSANITAEVRMKSSQHAFMLLVLLPVPKFLETESKARGILGDRLIHTCLDFVLEPLKIAAAIGKMMTDSLGRSRLGFTPCAAYMRDAIRAAVDPSDDLVTYGEKAMTYRLNGVDLLFWRDWPFAEPSIFLTPEPLHHWHKAFWDHDAKWCIRAVGPSEIDFRFSILPRRVRFRHFKEGISKLKQVTGREYQDTERYMVGIIADATPRDSVIAIRSMMEFRYLSQAPAIDDDDLTCIDSALAEFHEHKQSILDADARVGVHNTLIDNWHIPKLEMLQSVTASVRDSGASHQWSADITEHGHITEVKVPARHGNNQNYEAQICRTLDRTDKIRRFELATSMQAAGVDFRQSDSFVDPPNNLDSDEEDDDYFTGSQSRKVDRTSNLLSTIEPTVAVAGPLRQQMDYFAHAERLATDTRPDLPFPPRTSVAGQTALHLTRDASYKLSVDEASTRFDLPDLPTALAAYPRHTTDPDININTMLIGGRRPALSGGTLPFNDIRIWVNVRVQSKKYHHPDSPAEARMVMASPPCKEWPMGRHDTVIINNDPYRQWPKSGLEGHSVCQLRLIFQIPGNNAGWRDFLAYVQHFDILPQVNLAGRRIAQPESSTKMFILKHTLRADKGCLGDIIPLSHLRSPIYLQPRFGPIADPRLTSHNSLEYSSEFWLNHYAEKEHFWALYIRTVE</sequence>
<name>A0A167VY35_9AGAM</name>
<protein>
    <recommendedName>
        <fullName evidence="2">DUF6830 domain-containing protein</fullName>
    </recommendedName>
</protein>
<dbReference type="InterPro" id="IPR041078">
    <property type="entry name" value="Plavaka"/>
</dbReference>
<keyword evidence="4" id="KW-1185">Reference proteome</keyword>
<accession>A0A167VY35</accession>